<dbReference type="AlphaFoldDB" id="A0A9J6QH24"/>
<dbReference type="Gene3D" id="3.10.310.70">
    <property type="match status" value="1"/>
</dbReference>
<feature type="domain" description="Amidohydrolase 3" evidence="1">
    <location>
        <begin position="49"/>
        <end position="566"/>
    </location>
</feature>
<dbReference type="GO" id="GO:0016810">
    <property type="term" value="F:hydrolase activity, acting on carbon-nitrogen (but not peptide) bonds"/>
    <property type="evidence" value="ECO:0007669"/>
    <property type="project" value="InterPro"/>
</dbReference>
<evidence type="ECO:0000313" key="3">
    <source>
        <dbReference type="EMBL" id="MCU7379373.1"/>
    </source>
</evidence>
<dbReference type="Proteomes" id="UP001065549">
    <property type="component" value="Unassembled WGS sequence"/>
</dbReference>
<gene>
    <name evidence="2" type="ORF">OBO34_00465</name>
    <name evidence="3" type="ORF">OBO34_13560</name>
</gene>
<dbReference type="SUPFAM" id="SSF51556">
    <property type="entry name" value="Metallo-dependent hydrolases"/>
    <property type="match status" value="1"/>
</dbReference>
<dbReference type="SUPFAM" id="SSF51338">
    <property type="entry name" value="Composite domain of metallo-dependent hydrolases"/>
    <property type="match status" value="1"/>
</dbReference>
<dbReference type="CDD" id="cd01300">
    <property type="entry name" value="YtcJ_like"/>
    <property type="match status" value="1"/>
</dbReference>
<evidence type="ECO:0000259" key="1">
    <source>
        <dbReference type="Pfam" id="PF07969"/>
    </source>
</evidence>
<keyword evidence="4" id="KW-1185">Reference proteome</keyword>
<dbReference type="EMBL" id="JAOSHN010000005">
    <property type="protein sequence ID" value="MCU7379373.1"/>
    <property type="molecule type" value="Genomic_DNA"/>
</dbReference>
<dbReference type="Pfam" id="PF07969">
    <property type="entry name" value="Amidohydro_3"/>
    <property type="match status" value="1"/>
</dbReference>
<dbReference type="EMBL" id="JAOSHN010000001">
    <property type="protein sequence ID" value="MCU7376824.1"/>
    <property type="molecule type" value="Genomic_DNA"/>
</dbReference>
<organism evidence="2 4">
    <name type="scientific">Hominibacterium faecale</name>
    <dbReference type="NCBI Taxonomy" id="2839743"/>
    <lineage>
        <taxon>Bacteria</taxon>
        <taxon>Bacillati</taxon>
        <taxon>Bacillota</taxon>
        <taxon>Clostridia</taxon>
        <taxon>Peptostreptococcales</taxon>
        <taxon>Anaerovoracaceae</taxon>
        <taxon>Hominibacterium</taxon>
    </lineage>
</organism>
<dbReference type="RefSeq" id="WP_148396066.1">
    <property type="nucleotide sequence ID" value="NZ_JAOSHN010000001.1"/>
</dbReference>
<dbReference type="PANTHER" id="PTHR22642">
    <property type="entry name" value="IMIDAZOLONEPROPIONASE"/>
    <property type="match status" value="1"/>
</dbReference>
<dbReference type="Gene3D" id="2.30.40.10">
    <property type="entry name" value="Urease, subunit C, domain 1"/>
    <property type="match status" value="1"/>
</dbReference>
<dbReference type="InterPro" id="IPR032466">
    <property type="entry name" value="Metal_Hydrolase"/>
</dbReference>
<protein>
    <submittedName>
        <fullName evidence="2">Amidohydrolase</fullName>
    </submittedName>
</protein>
<accession>A0A9J6QH24</accession>
<evidence type="ECO:0000313" key="4">
    <source>
        <dbReference type="Proteomes" id="UP001065549"/>
    </source>
</evidence>
<evidence type="ECO:0000313" key="2">
    <source>
        <dbReference type="EMBL" id="MCU7376824.1"/>
    </source>
</evidence>
<dbReference type="InterPro" id="IPR033932">
    <property type="entry name" value="YtcJ-like"/>
</dbReference>
<reference evidence="2" key="1">
    <citation type="submission" date="2022-09" db="EMBL/GenBank/DDBJ databases">
        <title>Culturomic study of gut microbiota in children with autism spectrum disorder.</title>
        <authorList>
            <person name="Efimov B.A."/>
            <person name="Chaplin A.V."/>
            <person name="Sokolova S.R."/>
            <person name="Pikina A.P."/>
            <person name="Korzhanova M."/>
            <person name="Belova V."/>
            <person name="Korostin D."/>
        </authorList>
    </citation>
    <scope>NUCLEOTIDE SEQUENCE</scope>
    <source>
        <strain evidence="2">ASD5510</strain>
    </source>
</reference>
<comment type="caution">
    <text evidence="2">The sequence shown here is derived from an EMBL/GenBank/DDBJ whole genome shotgun (WGS) entry which is preliminary data.</text>
</comment>
<proteinExistence type="predicted"/>
<dbReference type="PANTHER" id="PTHR22642:SF2">
    <property type="entry name" value="PROTEIN LONG AFTER FAR-RED 3"/>
    <property type="match status" value="1"/>
</dbReference>
<sequence length="568" mass="62895">MKADLIIKNGKVFNKEALWEHTAIVISDGKILTVGTDAEAVSSAGPDTEVIDAHGNSILPGFIDSHLHATMCAELYLTKLIYDITREEKESREAYIGKMLAPVKAYAEENPDMPVVRATGWNPAFFQTDPEGPPTREDVDKICSDRPVILRSYDHHSILVNTKALEMAGIDAHTPTPRMGEMPRDEQGMPIGLFQELSATCLLLDSLKEADFSVEEYIEGIGKFQEEHAFPCGLVGIFDAYATPNAIKAYRSMAMDGSLKIRVRTAHLADLSKPFSQFQQMVDEKGKYDVGDIFKIETVKFFCDGGGFTFYMNEPFEKEALAEAGLTEDYRGFPQWPEEEMKEACLVLAKGGYQIHMHCMGDGAVKQALNCYEYIEQNGVNGKRNTIAHIMCIAEDDIKRMADLNIVGSVQPTWPVIDAFTDCLMIPLLGRKRSYEQYPIGRLVKAGVTAAAGTDFPIVPDLNPMMGMQIGMTRTIPKEAPDYEKYKGIISGPEEDPRSDCLELEEMIESYTLSGAYQMFAEEITGTIEAGKCADMVILDSDITSVAPMDIGKIKVDTVIFKGERVKG</sequence>
<dbReference type="InterPro" id="IPR011059">
    <property type="entry name" value="Metal-dep_hydrolase_composite"/>
</dbReference>
<dbReference type="InterPro" id="IPR013108">
    <property type="entry name" value="Amidohydro_3"/>
</dbReference>
<dbReference type="Gene3D" id="3.20.20.140">
    <property type="entry name" value="Metal-dependent hydrolases"/>
    <property type="match status" value="1"/>
</dbReference>
<name>A0A9J6QH24_9FIRM</name>